<dbReference type="InterPro" id="IPR001322">
    <property type="entry name" value="Lamin_tail_dom"/>
</dbReference>
<keyword evidence="1" id="KW-0812">Transmembrane</keyword>
<dbReference type="Pfam" id="PF00932">
    <property type="entry name" value="LTD"/>
    <property type="match status" value="1"/>
</dbReference>
<dbReference type="InterPro" id="IPR025202">
    <property type="entry name" value="PLD-like_dom"/>
</dbReference>
<sequence>MESKVVSFLFLVILITISFSSSAVDVTPPSDLKIYEVSPFPYPKTDMEYICIYNPSNLEIELSEYSITDFEGRLNLVGTIKPQEKIYIAENISSFERFMGFSPHYTFSSLKMVGKFSLRNLGDEVALIRRDKLVDLVVYGNSDYHGNGWSGKGIPLTQGHIVRRKSLEDTDTPMDWSNYHVIGQSDLQRSKFKVKMEIFPYPDEWKEVLRFVKRARKEIEIEAYTLWSDKFANLLISKIREGVRVKILLEGHPVGGIPQQEKYWVHKIWKNGGEIRFMINDPPNGSFDRYVYLHSKLIIRDSSHVLISTENFGESSLRVCGNRGYGVIIQNENFACYMENMFLNDWKNLQDIREYRGEFSDVQYHPHNTFEFRSKVFRSINLTAEILPVIAPDFSLEAFYEFVSSQNNLEVEAPYIGEEIWKRIENKTTMVLVAHRNLAELGNFTLFDGNAHRILSLHAKLIVGDSAVLVGSMNFNLFSMKNNREVSLIIKSKALVNYFRRILKYDLENEKPEAVMHITKVSKGIILNFSRSIGHILRCRVYVDGKLVYEGENLTIFLHFSGRHLIWGEVVDDAGRVDSVETNIDLRKEEKKMLFDYRILLLLIVLALFFYKIWKNHG</sequence>
<accession>A0A7J3T9H6</accession>
<dbReference type="Proteomes" id="UP000886130">
    <property type="component" value="Unassembled WGS sequence"/>
</dbReference>
<feature type="transmembrane region" description="Helical" evidence="1">
    <location>
        <begin position="597"/>
        <end position="614"/>
    </location>
</feature>
<comment type="caution">
    <text evidence="3">The sequence shown here is derived from an EMBL/GenBank/DDBJ whole genome shotgun (WGS) entry which is preliminary data.</text>
</comment>
<dbReference type="Gene3D" id="3.30.870.10">
    <property type="entry name" value="Endonuclease Chain A"/>
    <property type="match status" value="2"/>
</dbReference>
<dbReference type="GO" id="GO:0032049">
    <property type="term" value="P:cardiolipin biosynthetic process"/>
    <property type="evidence" value="ECO:0007669"/>
    <property type="project" value="UniProtKB-ARBA"/>
</dbReference>
<name>A0A7J3T9H6_9ARCH</name>
<dbReference type="EMBL" id="DRTM01000107">
    <property type="protein sequence ID" value="HHE75782.1"/>
    <property type="molecule type" value="Genomic_DNA"/>
</dbReference>
<feature type="domain" description="PLD phosphodiesterase" evidence="2">
    <location>
        <begin position="289"/>
        <end position="316"/>
    </location>
</feature>
<reference evidence="3" key="1">
    <citation type="journal article" date="2020" name="mSystems">
        <title>Genome- and Community-Level Interaction Insights into Carbon Utilization and Element Cycling Functions of Hydrothermarchaeota in Hydrothermal Sediment.</title>
        <authorList>
            <person name="Zhou Z."/>
            <person name="Liu Y."/>
            <person name="Xu W."/>
            <person name="Pan J."/>
            <person name="Luo Z.H."/>
            <person name="Li M."/>
        </authorList>
    </citation>
    <scope>NUCLEOTIDE SEQUENCE [LARGE SCALE GENOMIC DNA]</scope>
    <source>
        <strain evidence="3">HyVt-85</strain>
    </source>
</reference>
<proteinExistence type="predicted"/>
<evidence type="ECO:0000256" key="1">
    <source>
        <dbReference type="SAM" id="Phobius"/>
    </source>
</evidence>
<feature type="domain" description="PLD phosphodiesterase" evidence="2">
    <location>
        <begin position="453"/>
        <end position="479"/>
    </location>
</feature>
<dbReference type="InterPro" id="IPR001736">
    <property type="entry name" value="PLipase_D/transphosphatidylase"/>
</dbReference>
<protein>
    <submittedName>
        <fullName evidence="3">Phospholipase</fullName>
    </submittedName>
</protein>
<keyword evidence="1" id="KW-1133">Transmembrane helix</keyword>
<dbReference type="SMART" id="SM00155">
    <property type="entry name" value="PLDc"/>
    <property type="match status" value="2"/>
</dbReference>
<keyword evidence="1" id="KW-0472">Membrane</keyword>
<dbReference type="GO" id="GO:0030572">
    <property type="term" value="F:phosphatidyltransferase activity"/>
    <property type="evidence" value="ECO:0007669"/>
    <property type="project" value="UniProtKB-ARBA"/>
</dbReference>
<dbReference type="AlphaFoldDB" id="A0A7J3T9H6"/>
<organism evidence="3">
    <name type="scientific">Candidatus Aciduliprofundum boonei</name>
    <dbReference type="NCBI Taxonomy" id="379547"/>
    <lineage>
        <taxon>Archaea</taxon>
        <taxon>Methanobacteriati</taxon>
        <taxon>Thermoplasmatota</taxon>
        <taxon>DHVE2 group</taxon>
        <taxon>Candidatus Aciduliprofundum</taxon>
    </lineage>
</organism>
<evidence type="ECO:0000259" key="2">
    <source>
        <dbReference type="PROSITE" id="PS50035"/>
    </source>
</evidence>
<gene>
    <name evidence="3" type="ORF">ENL31_01470</name>
</gene>
<dbReference type="PROSITE" id="PS50035">
    <property type="entry name" value="PLD"/>
    <property type="match status" value="2"/>
</dbReference>
<dbReference type="SUPFAM" id="SSF56024">
    <property type="entry name" value="Phospholipase D/nuclease"/>
    <property type="match status" value="2"/>
</dbReference>
<dbReference type="PANTHER" id="PTHR21248:SF22">
    <property type="entry name" value="PHOSPHOLIPASE D"/>
    <property type="match status" value="1"/>
</dbReference>
<evidence type="ECO:0000313" key="3">
    <source>
        <dbReference type="EMBL" id="HHE75782.1"/>
    </source>
</evidence>
<dbReference type="PANTHER" id="PTHR21248">
    <property type="entry name" value="CARDIOLIPIN SYNTHASE"/>
    <property type="match status" value="1"/>
</dbReference>
<dbReference type="Pfam" id="PF13091">
    <property type="entry name" value="PLDc_2"/>
    <property type="match status" value="2"/>
</dbReference>